<evidence type="ECO:0000256" key="1">
    <source>
        <dbReference type="SAM" id="MobiDB-lite"/>
    </source>
</evidence>
<dbReference type="AlphaFoldDB" id="A0A1Z4EMV0"/>
<keyword evidence="4" id="KW-1185">Reference proteome</keyword>
<evidence type="ECO:0000313" key="4">
    <source>
        <dbReference type="Proteomes" id="UP000217736"/>
    </source>
</evidence>
<keyword evidence="2" id="KW-0472">Membrane</keyword>
<keyword evidence="2" id="KW-0812">Transmembrane</keyword>
<dbReference type="Proteomes" id="UP000217736">
    <property type="component" value="Chromosome"/>
</dbReference>
<sequence length="106" mass="10294">MGGMTNTPSPLSHDAPIADARRRQIRAIQLLFAGAAAAATLALFGAAQPGGSTASLAAGSPHVSTIGGGTGGGVRAVNDDDVFNPSSGDIFTQNAQDQSTASGAGT</sequence>
<feature type="compositionally biased region" description="Polar residues" evidence="1">
    <location>
        <begin position="84"/>
        <end position="106"/>
    </location>
</feature>
<name>A0A1Z4EMV0_9MYCO</name>
<proteinExistence type="predicted"/>
<organism evidence="3 4">
    <name type="scientific">Mycobacterium shigaense</name>
    <dbReference type="NCBI Taxonomy" id="722731"/>
    <lineage>
        <taxon>Bacteria</taxon>
        <taxon>Bacillati</taxon>
        <taxon>Actinomycetota</taxon>
        <taxon>Actinomycetes</taxon>
        <taxon>Mycobacteriales</taxon>
        <taxon>Mycobacteriaceae</taxon>
        <taxon>Mycobacterium</taxon>
        <taxon>Mycobacterium simiae complex</taxon>
    </lineage>
</organism>
<reference evidence="4" key="1">
    <citation type="submission" date="2017-06" db="EMBL/GenBank/DDBJ databases">
        <title>Complete Genome Sequence of Mycobacterium shigaense.</title>
        <authorList>
            <person name="Fukano H."/>
            <person name="Yoshida M."/>
            <person name="Kazumi Y."/>
            <person name="Ogura Y."/>
            <person name="Mitarai S."/>
            <person name="Hayashi T."/>
            <person name="Hoshino Y."/>
        </authorList>
    </citation>
    <scope>NUCLEOTIDE SEQUENCE [LARGE SCALE GENOMIC DNA]</scope>
    <source>
        <strain evidence="4">UN-152</strain>
    </source>
</reference>
<accession>A0A1Z4EMV0</accession>
<evidence type="ECO:0000313" key="3">
    <source>
        <dbReference type="EMBL" id="BAX94327.1"/>
    </source>
</evidence>
<feature type="region of interest" description="Disordered" evidence="1">
    <location>
        <begin position="52"/>
        <end position="106"/>
    </location>
</feature>
<keyword evidence="2" id="KW-1133">Transmembrane helix</keyword>
<protein>
    <submittedName>
        <fullName evidence="3">Uncharacterized protein</fullName>
    </submittedName>
</protein>
<gene>
    <name evidence="3" type="ORF">MSG_04206</name>
</gene>
<dbReference type="EMBL" id="AP018164">
    <property type="protein sequence ID" value="BAX94327.1"/>
    <property type="molecule type" value="Genomic_DNA"/>
</dbReference>
<dbReference type="KEGG" id="mshg:MSG_04206"/>
<feature type="transmembrane region" description="Helical" evidence="2">
    <location>
        <begin position="27"/>
        <end position="47"/>
    </location>
</feature>
<evidence type="ECO:0000256" key="2">
    <source>
        <dbReference type="SAM" id="Phobius"/>
    </source>
</evidence>